<dbReference type="UniPathway" id="UPA00940"/>
<dbReference type="Proteomes" id="UP000002382">
    <property type="component" value="Chromosome"/>
</dbReference>
<dbReference type="GO" id="GO:0005975">
    <property type="term" value="P:carbohydrate metabolic process"/>
    <property type="evidence" value="ECO:0007669"/>
    <property type="project" value="InterPro"/>
</dbReference>
<accession>C5CH92</accession>
<dbReference type="KEGG" id="kol:Kole_0002"/>
<feature type="binding site" evidence="13">
    <location>
        <position position="10"/>
    </location>
    <ligand>
        <name>NADPH</name>
        <dbReference type="ChEBI" id="CHEBI:57783"/>
    </ligand>
</feature>
<keyword evidence="3 13" id="KW-0521">NADP</keyword>
<evidence type="ECO:0000256" key="15">
    <source>
        <dbReference type="PIRSR" id="PIRSR000114-2"/>
    </source>
</evidence>
<dbReference type="InterPro" id="IPR036291">
    <property type="entry name" value="NAD(P)-bd_dom_sf"/>
</dbReference>
<dbReference type="Pfam" id="PF01210">
    <property type="entry name" value="NAD_Gly3P_dh_N"/>
    <property type="match status" value="1"/>
</dbReference>
<evidence type="ECO:0000256" key="1">
    <source>
        <dbReference type="ARBA" id="ARBA00011009"/>
    </source>
</evidence>
<evidence type="ECO:0000256" key="8">
    <source>
        <dbReference type="ARBA" id="ARBA00023264"/>
    </source>
</evidence>
<reference evidence="20 21" key="1">
    <citation type="submission" date="2009-06" db="EMBL/GenBank/DDBJ databases">
        <title>Complete sequence of Thermotogales bacterium TBF 19.5.1.</title>
        <authorList>
            <consortium name="US DOE Joint Genome Institute"/>
            <person name="Lucas S."/>
            <person name="Copeland A."/>
            <person name="Lapidus A."/>
            <person name="Glavina del Rio T."/>
            <person name="Tice H."/>
            <person name="Bruce D."/>
            <person name="Goodwin L."/>
            <person name="Pitluck S."/>
            <person name="Chertkov O."/>
            <person name="Brettin T."/>
            <person name="Detter J.C."/>
            <person name="Han C."/>
            <person name="Schmutz J."/>
            <person name="Larimer F."/>
            <person name="Land M."/>
            <person name="Hauser L."/>
            <person name="Kyrpides N."/>
            <person name="Ovchinnikova G."/>
            <person name="Noll K."/>
        </authorList>
    </citation>
    <scope>NUCLEOTIDE SEQUENCE [LARGE SCALE GENOMIC DNA]</scope>
    <source>
        <strain evidence="21">ATCC BAA-1733 / DSM 21960 / TBF 19.5.1</strain>
    </source>
</reference>
<evidence type="ECO:0000259" key="19">
    <source>
        <dbReference type="Pfam" id="PF07479"/>
    </source>
</evidence>
<comment type="subcellular location">
    <subcellularLocation>
        <location evidence="13">Cytoplasm</location>
    </subcellularLocation>
</comment>
<evidence type="ECO:0000256" key="5">
    <source>
        <dbReference type="ARBA" id="ARBA00023027"/>
    </source>
</evidence>
<dbReference type="Pfam" id="PF07479">
    <property type="entry name" value="NAD_Gly3P_dh_C"/>
    <property type="match status" value="1"/>
</dbReference>
<comment type="function">
    <text evidence="13">Catalyzes the reduction of the glycolytic intermediate dihydroxyacetone phosphate (DHAP) to sn-glycerol 3-phosphate (G3P), the key precursor for phospholipid synthesis.</text>
</comment>
<feature type="binding site" evidence="13">
    <location>
        <position position="273"/>
    </location>
    <ligand>
        <name>NADPH</name>
        <dbReference type="ChEBI" id="CHEBI:57783"/>
    </ligand>
</feature>
<evidence type="ECO:0000256" key="2">
    <source>
        <dbReference type="ARBA" id="ARBA00022516"/>
    </source>
</evidence>
<feature type="binding site" evidence="13">
    <location>
        <position position="183"/>
    </location>
    <ligand>
        <name>sn-glycerol 3-phosphate</name>
        <dbReference type="ChEBI" id="CHEBI:57597"/>
    </ligand>
</feature>
<dbReference type="GO" id="GO:0005829">
    <property type="term" value="C:cytosol"/>
    <property type="evidence" value="ECO:0007669"/>
    <property type="project" value="TreeGrafter"/>
</dbReference>
<dbReference type="GO" id="GO:0006650">
    <property type="term" value="P:glycerophospholipid metabolic process"/>
    <property type="evidence" value="ECO:0007669"/>
    <property type="project" value="UniProtKB-UniRule"/>
</dbReference>
<dbReference type="GO" id="GO:0046168">
    <property type="term" value="P:glycerol-3-phosphate catabolic process"/>
    <property type="evidence" value="ECO:0007669"/>
    <property type="project" value="InterPro"/>
</dbReference>
<dbReference type="HAMAP" id="MF_00394">
    <property type="entry name" value="NAD_Glyc3P_dehydrog"/>
    <property type="match status" value="1"/>
</dbReference>
<organism evidence="20 21">
    <name type="scientific">Kosmotoga olearia (strain ATCC BAA-1733 / DSM 21960 / TBF 19.5.1)</name>
    <dbReference type="NCBI Taxonomy" id="521045"/>
    <lineage>
        <taxon>Bacteria</taxon>
        <taxon>Thermotogati</taxon>
        <taxon>Thermotogota</taxon>
        <taxon>Thermotogae</taxon>
        <taxon>Kosmotogales</taxon>
        <taxon>Kosmotogaceae</taxon>
        <taxon>Kosmotoga</taxon>
    </lineage>
</organism>
<dbReference type="NCBIfam" id="NF000942">
    <property type="entry name" value="PRK00094.1-4"/>
    <property type="match status" value="1"/>
</dbReference>
<dbReference type="InterPro" id="IPR011128">
    <property type="entry name" value="G3P_DH_NAD-dep_N"/>
</dbReference>
<keyword evidence="13" id="KW-0963">Cytoplasm</keyword>
<dbReference type="GO" id="GO:0051287">
    <property type="term" value="F:NAD binding"/>
    <property type="evidence" value="ECO:0007669"/>
    <property type="project" value="InterPro"/>
</dbReference>
<evidence type="ECO:0000256" key="4">
    <source>
        <dbReference type="ARBA" id="ARBA00023002"/>
    </source>
</evidence>
<comment type="catalytic activity">
    <reaction evidence="13">
        <text>sn-glycerol 3-phosphate + NAD(+) = dihydroxyacetone phosphate + NADH + H(+)</text>
        <dbReference type="Rhea" id="RHEA:11092"/>
        <dbReference type="ChEBI" id="CHEBI:15378"/>
        <dbReference type="ChEBI" id="CHEBI:57540"/>
        <dbReference type="ChEBI" id="CHEBI:57597"/>
        <dbReference type="ChEBI" id="CHEBI:57642"/>
        <dbReference type="ChEBI" id="CHEBI:57945"/>
        <dbReference type="EC" id="1.1.1.94"/>
    </reaction>
</comment>
<feature type="binding site" evidence="13">
    <location>
        <position position="247"/>
    </location>
    <ligand>
        <name>sn-glycerol 3-phosphate</name>
        <dbReference type="ChEBI" id="CHEBI:57597"/>
    </ligand>
</feature>
<keyword evidence="7 13" id="KW-0594">Phospholipid biosynthesis</keyword>
<evidence type="ECO:0000256" key="17">
    <source>
        <dbReference type="RuleBase" id="RU000437"/>
    </source>
</evidence>
<feature type="domain" description="Glycerol-3-phosphate dehydrogenase NAD-dependent N-terminal" evidence="18">
    <location>
        <begin position="3"/>
        <end position="152"/>
    </location>
</feature>
<evidence type="ECO:0000256" key="9">
    <source>
        <dbReference type="ARBA" id="ARBA00052716"/>
    </source>
</evidence>
<keyword evidence="13" id="KW-0547">Nucleotide-binding</keyword>
<dbReference type="Gene3D" id="3.40.50.720">
    <property type="entry name" value="NAD(P)-binding Rossmann-like Domain"/>
    <property type="match status" value="1"/>
</dbReference>
<dbReference type="eggNOG" id="COG0240">
    <property type="taxonomic scope" value="Bacteria"/>
</dbReference>
<dbReference type="PANTHER" id="PTHR11728:SF1">
    <property type="entry name" value="GLYCEROL-3-PHOSPHATE DEHYDROGENASE [NAD(+)] 2, CHLOROPLASTIC"/>
    <property type="match status" value="1"/>
</dbReference>
<dbReference type="GO" id="GO:0046167">
    <property type="term" value="P:glycerol-3-phosphate biosynthetic process"/>
    <property type="evidence" value="ECO:0007669"/>
    <property type="project" value="UniProtKB-UniRule"/>
</dbReference>
<dbReference type="STRING" id="521045.Kole_0002"/>
<keyword evidence="21" id="KW-1185">Reference proteome</keyword>
<comment type="similarity">
    <text evidence="1 13 17">Belongs to the NAD-dependent glycerol-3-phosphate dehydrogenase family.</text>
</comment>
<feature type="binding site" evidence="15">
    <location>
        <begin position="247"/>
        <end position="248"/>
    </location>
    <ligand>
        <name>substrate</name>
    </ligand>
</feature>
<comment type="caution">
    <text evidence="13">Lacks conserved residue(s) required for the propagation of feature annotation.</text>
</comment>
<evidence type="ECO:0000256" key="6">
    <source>
        <dbReference type="ARBA" id="ARBA00023098"/>
    </source>
</evidence>
<feature type="binding site" evidence="16">
    <location>
        <position position="247"/>
    </location>
    <ligand>
        <name>NAD(+)</name>
        <dbReference type="ChEBI" id="CHEBI:57540"/>
    </ligand>
</feature>
<evidence type="ECO:0000256" key="3">
    <source>
        <dbReference type="ARBA" id="ARBA00022857"/>
    </source>
</evidence>
<dbReference type="SUPFAM" id="SSF48179">
    <property type="entry name" value="6-phosphogluconate dehydrogenase C-terminal domain-like"/>
    <property type="match status" value="1"/>
</dbReference>
<feature type="binding site" evidence="13">
    <location>
        <position position="128"/>
    </location>
    <ligand>
        <name>sn-glycerol 3-phosphate</name>
        <dbReference type="ChEBI" id="CHEBI:57597"/>
    </ligand>
</feature>
<dbReference type="OrthoDB" id="9812273at2"/>
<evidence type="ECO:0000256" key="10">
    <source>
        <dbReference type="ARBA" id="ARBA00066687"/>
    </source>
</evidence>
<dbReference type="FunFam" id="3.40.50.720:FF:000019">
    <property type="entry name" value="Glycerol-3-phosphate dehydrogenase [NAD(P)+]"/>
    <property type="match status" value="1"/>
</dbReference>
<evidence type="ECO:0000313" key="21">
    <source>
        <dbReference type="Proteomes" id="UP000002382"/>
    </source>
</evidence>
<keyword evidence="4 13" id="KW-0560">Oxidoreductase</keyword>
<keyword evidence="5 13" id="KW-0520">NAD</keyword>
<dbReference type="PANTHER" id="PTHR11728">
    <property type="entry name" value="GLYCEROL-3-PHOSPHATE DEHYDROGENASE"/>
    <property type="match status" value="1"/>
</dbReference>
<feature type="binding site" evidence="13">
    <location>
        <position position="246"/>
    </location>
    <ligand>
        <name>sn-glycerol 3-phosphate</name>
        <dbReference type="ChEBI" id="CHEBI:57597"/>
    </ligand>
</feature>
<feature type="binding site" evidence="13">
    <location>
        <position position="130"/>
    </location>
    <ligand>
        <name>sn-glycerol 3-phosphate</name>
        <dbReference type="ChEBI" id="CHEBI:57597"/>
    </ligand>
</feature>
<evidence type="ECO:0000259" key="18">
    <source>
        <dbReference type="Pfam" id="PF01210"/>
    </source>
</evidence>
<feature type="binding site" evidence="13">
    <location>
        <position position="11"/>
    </location>
    <ligand>
        <name>NADPH</name>
        <dbReference type="ChEBI" id="CHEBI:57783"/>
    </ligand>
</feature>
<protein>
    <recommendedName>
        <fullName evidence="11 13">Glycerol-3-phosphate dehydrogenase [NAD(P)+]</fullName>
        <ecNumber evidence="10 13">1.1.1.94</ecNumber>
    </recommendedName>
    <alternativeName>
        <fullName evidence="13">NAD(P)(+)-dependent glycerol-3-phosphate dehydrogenase</fullName>
    </alternativeName>
    <alternativeName>
        <fullName evidence="12 13">NAD(P)H-dependent dihydroxyacetone-phosphate reductase</fullName>
    </alternativeName>
</protein>
<gene>
    <name evidence="13" type="primary">gpsA</name>
    <name evidence="20" type="ordered locus">Kole_0002</name>
</gene>
<feature type="binding site" evidence="13">
    <location>
        <position position="31"/>
    </location>
    <ligand>
        <name>NADPH</name>
        <dbReference type="ChEBI" id="CHEBI:57783"/>
    </ligand>
</feature>
<comment type="pathway">
    <text evidence="13">Membrane lipid metabolism; glycerophospholipid metabolism.</text>
</comment>
<evidence type="ECO:0000313" key="20">
    <source>
        <dbReference type="EMBL" id="ACR78731.1"/>
    </source>
</evidence>
<keyword evidence="8 13" id="KW-1208">Phospholipid metabolism</keyword>
<proteinExistence type="inferred from homology"/>
<dbReference type="EC" id="1.1.1.94" evidence="10 13"/>
<evidence type="ECO:0000256" key="16">
    <source>
        <dbReference type="PIRSR" id="PIRSR000114-3"/>
    </source>
</evidence>
<dbReference type="EMBL" id="CP001634">
    <property type="protein sequence ID" value="ACR78731.1"/>
    <property type="molecule type" value="Genomic_DNA"/>
</dbReference>
<dbReference type="Gene3D" id="1.10.1040.10">
    <property type="entry name" value="N-(1-d-carboxylethyl)-l-norvaline Dehydrogenase, domain 2"/>
    <property type="match status" value="1"/>
</dbReference>
<feature type="binding site" evidence="16">
    <location>
        <begin position="7"/>
        <end position="12"/>
    </location>
    <ligand>
        <name>NAD(+)</name>
        <dbReference type="ChEBI" id="CHEBI:57540"/>
    </ligand>
</feature>
<dbReference type="GO" id="GO:0141152">
    <property type="term" value="F:glycerol-3-phosphate dehydrogenase (NAD+) activity"/>
    <property type="evidence" value="ECO:0007669"/>
    <property type="project" value="RHEA"/>
</dbReference>
<evidence type="ECO:0000256" key="14">
    <source>
        <dbReference type="PIRSR" id="PIRSR000114-1"/>
    </source>
</evidence>
<dbReference type="HOGENOM" id="CLU_033449_0_2_0"/>
<dbReference type="InterPro" id="IPR006168">
    <property type="entry name" value="G3P_DH_NAD-dep"/>
</dbReference>
<dbReference type="InterPro" id="IPR006109">
    <property type="entry name" value="G3P_DH_NAD-dep_C"/>
</dbReference>
<feature type="binding site" evidence="13">
    <location>
        <position position="236"/>
    </location>
    <ligand>
        <name>sn-glycerol 3-phosphate</name>
        <dbReference type="ChEBI" id="CHEBI:57597"/>
    </ligand>
</feature>
<dbReference type="SUPFAM" id="SSF51735">
    <property type="entry name" value="NAD(P)-binding Rossmann-fold domains"/>
    <property type="match status" value="1"/>
</dbReference>
<feature type="binding site" evidence="16">
    <location>
        <position position="132"/>
    </location>
    <ligand>
        <name>NAD(+)</name>
        <dbReference type="ChEBI" id="CHEBI:57540"/>
    </ligand>
</feature>
<feature type="binding site" evidence="13">
    <location>
        <position position="46"/>
    </location>
    <ligand>
        <name>NADPH</name>
        <dbReference type="ChEBI" id="CHEBI:57783"/>
    </ligand>
</feature>
<feature type="binding site" evidence="15">
    <location>
        <position position="101"/>
    </location>
    <ligand>
        <name>substrate</name>
    </ligand>
</feature>
<keyword evidence="6 13" id="KW-0443">Lipid metabolism</keyword>
<feature type="binding site" evidence="13">
    <location>
        <position position="101"/>
    </location>
    <ligand>
        <name>sn-glycerol 3-phosphate</name>
        <dbReference type="ChEBI" id="CHEBI:57597"/>
    </ligand>
</feature>
<dbReference type="FunFam" id="1.10.1040.10:FF:000001">
    <property type="entry name" value="Glycerol-3-phosphate dehydrogenase [NAD(P)+]"/>
    <property type="match status" value="1"/>
</dbReference>
<feature type="binding site" evidence="13">
    <location>
        <position position="271"/>
    </location>
    <ligand>
        <name>NADPH</name>
        <dbReference type="ChEBI" id="CHEBI:57783"/>
    </ligand>
</feature>
<reference evidence="20 21" key="2">
    <citation type="journal article" date="2011" name="J. Bacteriol.">
        <title>Genome Sequence of Kosmotoga olearia Strain TBF 19.5.1, a Thermophilic Bacterium with a Wide Growth Temperature Range, Isolated from the Troll B Oil Platform in the North Sea.</title>
        <authorList>
            <person name="Swithers K.S."/>
            <person name="Dipippo J.L."/>
            <person name="Bruce D.C."/>
            <person name="Detter C."/>
            <person name="Tapia R."/>
            <person name="Han S."/>
            <person name="Goodwin L.A."/>
            <person name="Han J."/>
            <person name="Woyke T."/>
            <person name="Pitluck S."/>
            <person name="Pennacchio L."/>
            <person name="Nolan M."/>
            <person name="Mikhailova N."/>
            <person name="Land M.L."/>
            <person name="Nesbo C.L."/>
            <person name="Gogarten J.P."/>
            <person name="Noll K.M."/>
        </authorList>
    </citation>
    <scope>NUCLEOTIDE SEQUENCE [LARGE SCALE GENOMIC DNA]</scope>
    <source>
        <strain evidence="21">ATCC BAA-1733 / DSM 21960 / TBF 19.5.1</strain>
    </source>
</reference>
<dbReference type="PRINTS" id="PR00077">
    <property type="entry name" value="GPDHDRGNASE"/>
</dbReference>
<feature type="binding site" evidence="13">
    <location>
        <position position="247"/>
    </location>
    <ligand>
        <name>NADPH</name>
        <dbReference type="ChEBI" id="CHEBI:57783"/>
    </ligand>
</feature>
<dbReference type="AlphaFoldDB" id="C5CH92"/>
<comment type="catalytic activity">
    <reaction evidence="9">
        <text>sn-glycerol 3-phosphate + NADP(+) = dihydroxyacetone phosphate + NADPH + H(+)</text>
        <dbReference type="Rhea" id="RHEA:11096"/>
        <dbReference type="ChEBI" id="CHEBI:15378"/>
        <dbReference type="ChEBI" id="CHEBI:57597"/>
        <dbReference type="ChEBI" id="CHEBI:57642"/>
        <dbReference type="ChEBI" id="CHEBI:57783"/>
        <dbReference type="ChEBI" id="CHEBI:58349"/>
        <dbReference type="EC" id="1.1.1.94"/>
    </reaction>
    <physiologicalReaction direction="right-to-left" evidence="9">
        <dbReference type="Rhea" id="RHEA:11098"/>
    </physiologicalReaction>
</comment>
<dbReference type="NCBIfam" id="NF000940">
    <property type="entry name" value="PRK00094.1-2"/>
    <property type="match status" value="1"/>
</dbReference>
<evidence type="ECO:0000256" key="12">
    <source>
        <dbReference type="ARBA" id="ARBA00080511"/>
    </source>
</evidence>
<name>C5CH92_KOSOT</name>
<feature type="binding site" evidence="13">
    <location>
        <position position="248"/>
    </location>
    <ligand>
        <name>sn-glycerol 3-phosphate</name>
        <dbReference type="ChEBI" id="CHEBI:57597"/>
    </ligand>
</feature>
<dbReference type="InterPro" id="IPR013328">
    <property type="entry name" value="6PGD_dom2"/>
</dbReference>
<feature type="active site" description="Proton acceptor" evidence="13 14">
    <location>
        <position position="183"/>
    </location>
</feature>
<dbReference type="RefSeq" id="WP_012744519.1">
    <property type="nucleotide sequence ID" value="NC_012785.1"/>
</dbReference>
<feature type="binding site" evidence="13">
    <location>
        <position position="101"/>
    </location>
    <ligand>
        <name>NADPH</name>
        <dbReference type="ChEBI" id="CHEBI:57783"/>
    </ligand>
</feature>
<feature type="domain" description="Glycerol-3-phosphate dehydrogenase NAD-dependent C-terminal" evidence="19">
    <location>
        <begin position="172"/>
        <end position="313"/>
    </location>
</feature>
<keyword evidence="2 13" id="KW-0444">Lipid biosynthesis</keyword>
<dbReference type="GO" id="GO:0008654">
    <property type="term" value="P:phospholipid biosynthetic process"/>
    <property type="evidence" value="ECO:0007669"/>
    <property type="project" value="UniProtKB-KW"/>
</dbReference>
<dbReference type="GO" id="GO:0141153">
    <property type="term" value="F:glycerol-3-phosphate dehydrogenase (NADP+) activity"/>
    <property type="evidence" value="ECO:0007669"/>
    <property type="project" value="RHEA"/>
</dbReference>
<dbReference type="PIRSF" id="PIRSF000114">
    <property type="entry name" value="Glycerol-3-P_dh"/>
    <property type="match status" value="1"/>
</dbReference>
<sequence length="324" mass="35636">MRISVIGAGSWGSTMAKVLADSGHDVMLWVREPDLLELLREERRSYFVKSLHLPSNVALTGKLNEALEYADVIFNAVPVQYISTVFGERNLANKSIVNLSKGLEMSTHRRPSQIFESFGAKTVSTLSGPSYAEEVAREIPTSVVVAAKDIEFARFVRDLYNVKYFRVYSNDDLIGVEIAGGIKNVIAIAAGIIDGLGGWNNSKAALITRATVEMARLGVALGGKPETVAGLAGVGDLIVTCTGVYSRNRKVGEELAKKRKIDEILSSMKMVAEGVATCRAIYHLSRKLNIELPIVEQVYAVLYEEKEPKKAIEELMTRKKKDER</sequence>
<feature type="binding site" evidence="13">
    <location>
        <position position="132"/>
    </location>
    <ligand>
        <name>NADPH</name>
        <dbReference type="ChEBI" id="CHEBI:57783"/>
    </ligand>
</feature>
<dbReference type="InterPro" id="IPR008927">
    <property type="entry name" value="6-PGluconate_DH-like_C_sf"/>
</dbReference>
<evidence type="ECO:0000256" key="11">
    <source>
        <dbReference type="ARBA" id="ARBA00069372"/>
    </source>
</evidence>
<evidence type="ECO:0000256" key="7">
    <source>
        <dbReference type="ARBA" id="ARBA00023209"/>
    </source>
</evidence>
<evidence type="ECO:0000256" key="13">
    <source>
        <dbReference type="HAMAP-Rule" id="MF_00394"/>
    </source>
</evidence>